<keyword evidence="2" id="KW-1185">Reference proteome</keyword>
<dbReference type="Proteomes" id="UP000488839">
    <property type="component" value="Unassembled WGS sequence"/>
</dbReference>
<dbReference type="EMBL" id="WPOO01000013">
    <property type="protein sequence ID" value="MVN59223.1"/>
    <property type="molecule type" value="Genomic_DNA"/>
</dbReference>
<dbReference type="AlphaFoldDB" id="A0A7K1T6G4"/>
<reference evidence="1 2" key="1">
    <citation type="submission" date="2019-11" db="EMBL/GenBank/DDBJ databases">
        <title>Whole genome shotgun sequencing (WGS) data from Adlercreutzia equolifaciens ResAG-91, Eggerthella lenta MRI-F36, MRI-F37, MRI-F40, ResAG-49, ResAG-88, ResAG-121, ResAG-145, and Gordonibacter sp. ResAG-5, ResAG-26, ResAG-43, ResAG-50, ResAG-59.</title>
        <authorList>
            <person name="Stoll D.A."/>
            <person name="Danylec N."/>
            <person name="Franz C.M.A.P."/>
            <person name="Huch M."/>
        </authorList>
    </citation>
    <scope>NUCLEOTIDE SEQUENCE [LARGE SCALE GENOMIC DNA]</scope>
    <source>
        <strain evidence="1 2">ResAG-91</strain>
    </source>
</reference>
<dbReference type="RefSeq" id="WP_157012763.1">
    <property type="nucleotide sequence ID" value="NZ_WPOO01000013.1"/>
</dbReference>
<sequence length="393" mass="45097">MANPLFVSLLRLKSLSMRLLLGEDRREAHSPEAQRKIIESFPEPRDAVERSYFQYVCQKKRYASLTYRALCSVANLAALVPLVYFVAFKHRDDDSEVSGSSESASAVFLGQPHILDRLPNSLRDRYDEIDADLQYGMLMTKRERQLIRDIWARYPLSFLFVLKCAMKIMAYCDIIDKSGAKAIIATSEDSYTSSILTHYCRMRSVRHINIMHGEILYGLARTFFSFDECIVWDEYYKGLCLRMRAESAQFKVDIPEGLLYRGDSSNMVGATYYFQNQTREQMIEIKKALDHLGVSYRVRPHPIYTNMDNLNLVFGGETIEDFDDVPIEQSIMGSEMLIAKSSTVLFQGYINKKKVVIDDLSDPCSFSQARESGYIMANKCECDLLSEIIARVD</sequence>
<name>A0A7K1T6G4_9ACTN</name>
<accession>A0A7K1T6G4</accession>
<protein>
    <submittedName>
        <fullName evidence="1">Uncharacterized protein</fullName>
    </submittedName>
</protein>
<gene>
    <name evidence="1" type="ORF">GO707_08305</name>
</gene>
<proteinExistence type="predicted"/>
<evidence type="ECO:0000313" key="2">
    <source>
        <dbReference type="Proteomes" id="UP000488839"/>
    </source>
</evidence>
<comment type="caution">
    <text evidence="1">The sequence shown here is derived from an EMBL/GenBank/DDBJ whole genome shotgun (WGS) entry which is preliminary data.</text>
</comment>
<organism evidence="1 2">
    <name type="scientific">Adlercreutzia rubneri</name>
    <dbReference type="NCBI Taxonomy" id="2916441"/>
    <lineage>
        <taxon>Bacteria</taxon>
        <taxon>Bacillati</taxon>
        <taxon>Actinomycetota</taxon>
        <taxon>Coriobacteriia</taxon>
        <taxon>Eggerthellales</taxon>
        <taxon>Eggerthellaceae</taxon>
        <taxon>Adlercreutzia</taxon>
    </lineage>
</organism>
<evidence type="ECO:0000313" key="1">
    <source>
        <dbReference type="EMBL" id="MVN59223.1"/>
    </source>
</evidence>